<dbReference type="SUPFAM" id="SSF51110">
    <property type="entry name" value="alpha-D-mannose-specific plant lectins"/>
    <property type="match status" value="1"/>
</dbReference>
<dbReference type="GO" id="GO:0004674">
    <property type="term" value="F:protein serine/threonine kinase activity"/>
    <property type="evidence" value="ECO:0007669"/>
    <property type="project" value="UniProtKB-KW"/>
</dbReference>
<dbReference type="InterPro" id="IPR001480">
    <property type="entry name" value="Bulb-type_lectin_dom"/>
</dbReference>
<dbReference type="GO" id="GO:0005886">
    <property type="term" value="C:plasma membrane"/>
    <property type="evidence" value="ECO:0007669"/>
    <property type="project" value="UniProtKB-SubCell"/>
</dbReference>
<evidence type="ECO:0000259" key="22">
    <source>
        <dbReference type="PROSITE" id="PS50026"/>
    </source>
</evidence>
<evidence type="ECO:0000256" key="11">
    <source>
        <dbReference type="ARBA" id="ARBA00022840"/>
    </source>
</evidence>
<keyword evidence="7 20" id="KW-0732">Signal</keyword>
<proteinExistence type="predicted"/>
<dbReference type="PROSITE" id="PS50927">
    <property type="entry name" value="BULB_LECTIN"/>
    <property type="match status" value="1"/>
</dbReference>
<evidence type="ECO:0000256" key="6">
    <source>
        <dbReference type="ARBA" id="ARBA00022679"/>
    </source>
</evidence>
<dbReference type="InterPro" id="IPR000858">
    <property type="entry name" value="S_locus_glycoprot_dom"/>
</dbReference>
<dbReference type="FunFam" id="3.30.200.20:FF:000195">
    <property type="entry name" value="G-type lectin S-receptor-like serine/threonine-protein kinase"/>
    <property type="match status" value="2"/>
</dbReference>
<dbReference type="Pfam" id="PF00954">
    <property type="entry name" value="S_locus_glycop"/>
    <property type="match status" value="1"/>
</dbReference>
<dbReference type="CDD" id="cd00028">
    <property type="entry name" value="B_lectin"/>
    <property type="match status" value="1"/>
</dbReference>
<dbReference type="InterPro" id="IPR001245">
    <property type="entry name" value="Ser-Thr/Tyr_kinase_cat_dom"/>
</dbReference>
<evidence type="ECO:0000256" key="16">
    <source>
        <dbReference type="ARBA" id="ARBA00048679"/>
    </source>
</evidence>
<dbReference type="Gene3D" id="2.90.10.10">
    <property type="entry name" value="Bulb-type lectin domain"/>
    <property type="match status" value="1"/>
</dbReference>
<keyword evidence="12" id="KW-0465">Mannose-binding</keyword>
<evidence type="ECO:0000256" key="7">
    <source>
        <dbReference type="ARBA" id="ARBA00022729"/>
    </source>
</evidence>
<dbReference type="PROSITE" id="PS50948">
    <property type="entry name" value="PAN"/>
    <property type="match status" value="1"/>
</dbReference>
<dbReference type="Pfam" id="PF08276">
    <property type="entry name" value="PAN_2"/>
    <property type="match status" value="1"/>
</dbReference>
<evidence type="ECO:0000259" key="21">
    <source>
        <dbReference type="PROSITE" id="PS50011"/>
    </source>
</evidence>
<keyword evidence="6" id="KW-0808">Transferase</keyword>
<protein>
    <recommendedName>
        <fullName evidence="2">non-specific serine/threonine protein kinase</fullName>
        <ecNumber evidence="2">2.7.11.1</ecNumber>
    </recommendedName>
</protein>
<dbReference type="GO" id="GO:0048544">
    <property type="term" value="P:recognition of pollen"/>
    <property type="evidence" value="ECO:0007669"/>
    <property type="project" value="InterPro"/>
</dbReference>
<keyword evidence="14" id="KW-0325">Glycoprotein</keyword>
<evidence type="ECO:0000256" key="10">
    <source>
        <dbReference type="ARBA" id="ARBA00022777"/>
    </source>
</evidence>
<evidence type="ECO:0000256" key="17">
    <source>
        <dbReference type="PROSITE-ProRule" id="PRU00076"/>
    </source>
</evidence>
<dbReference type="Pfam" id="PF01453">
    <property type="entry name" value="B_lectin"/>
    <property type="match status" value="1"/>
</dbReference>
<evidence type="ECO:0000256" key="18">
    <source>
        <dbReference type="SAM" id="MobiDB-lite"/>
    </source>
</evidence>
<evidence type="ECO:0000256" key="3">
    <source>
        <dbReference type="ARBA" id="ARBA00022475"/>
    </source>
</evidence>
<evidence type="ECO:0000256" key="4">
    <source>
        <dbReference type="ARBA" id="ARBA00022527"/>
    </source>
</evidence>
<dbReference type="PROSITE" id="PS50011">
    <property type="entry name" value="PROTEIN_KINASE_DOM"/>
    <property type="match status" value="1"/>
</dbReference>
<dbReference type="PROSITE" id="PS50026">
    <property type="entry name" value="EGF_3"/>
    <property type="match status" value="1"/>
</dbReference>
<feature type="transmembrane region" description="Helical" evidence="19">
    <location>
        <begin position="436"/>
        <end position="459"/>
    </location>
</feature>
<evidence type="ECO:0000313" key="25">
    <source>
        <dbReference type="EMBL" id="MQM16122.1"/>
    </source>
</evidence>
<keyword evidence="4" id="KW-0723">Serine/threonine-protein kinase</keyword>
<dbReference type="EC" id="2.7.11.1" evidence="2"/>
<keyword evidence="19" id="KW-0812">Transmembrane</keyword>
<keyword evidence="3" id="KW-1003">Cell membrane</keyword>
<dbReference type="GO" id="GO:0005524">
    <property type="term" value="F:ATP binding"/>
    <property type="evidence" value="ECO:0007669"/>
    <property type="project" value="UniProtKB-KW"/>
</dbReference>
<keyword evidence="8" id="KW-0677">Repeat</keyword>
<dbReference type="Proteomes" id="UP000652761">
    <property type="component" value="Unassembled WGS sequence"/>
</dbReference>
<dbReference type="InterPro" id="IPR003609">
    <property type="entry name" value="Pan_app"/>
</dbReference>
<keyword evidence="13" id="KW-1015">Disulfide bond</keyword>
<evidence type="ECO:0000256" key="15">
    <source>
        <dbReference type="ARBA" id="ARBA00047899"/>
    </source>
</evidence>
<dbReference type="GO" id="GO:0005537">
    <property type="term" value="F:D-mannose binding"/>
    <property type="evidence" value="ECO:0007669"/>
    <property type="project" value="UniProtKB-KW"/>
</dbReference>
<reference evidence="25" key="1">
    <citation type="submission" date="2017-07" db="EMBL/GenBank/DDBJ databases">
        <title>Taro Niue Genome Assembly and Annotation.</title>
        <authorList>
            <person name="Atibalentja N."/>
            <person name="Keating K."/>
            <person name="Fields C.J."/>
        </authorList>
    </citation>
    <scope>NUCLEOTIDE SEQUENCE</scope>
    <source>
        <strain evidence="25">Niue_2</strain>
        <tissue evidence="25">Leaf</tissue>
    </source>
</reference>
<evidence type="ECO:0000256" key="20">
    <source>
        <dbReference type="SAM" id="SignalP"/>
    </source>
</evidence>
<keyword evidence="12" id="KW-0430">Lectin</keyword>
<evidence type="ECO:0000256" key="14">
    <source>
        <dbReference type="ARBA" id="ARBA00023180"/>
    </source>
</evidence>
<dbReference type="Gene3D" id="1.10.510.10">
    <property type="entry name" value="Transferase(Phosphotransferase) domain 1"/>
    <property type="match status" value="2"/>
</dbReference>
<keyword evidence="5" id="KW-0348">Hemagglutinin</keyword>
<dbReference type="PROSITE" id="PS00108">
    <property type="entry name" value="PROTEIN_KINASE_ST"/>
    <property type="match status" value="1"/>
</dbReference>
<dbReference type="SUPFAM" id="SSF56112">
    <property type="entry name" value="Protein kinase-like (PK-like)"/>
    <property type="match status" value="2"/>
</dbReference>
<dbReference type="InterPro" id="IPR011009">
    <property type="entry name" value="Kinase-like_dom_sf"/>
</dbReference>
<dbReference type="SMART" id="SM00473">
    <property type="entry name" value="PAN_AP"/>
    <property type="match status" value="1"/>
</dbReference>
<sequence>MESHTGWPLLLTILSALLSLSAAKDTIAPGDLFGDADSLISADGRFKLGFFTPAGKSESRYLGIWYATIPVQTVVWVANRDRPLPNSTGVFSISGNGSFVLSDANGAVYWSTGAATGLASPVARLLNTSNFVVIGASGEEYAWQTFDQPTDSLLPGMKAGWDPRSGRNRNLTSWRSWDDPAPGDYTLAMDLRGDPQPFLMRGTTRVWRIGPWIGGRFTGIPEMTTYENLFKFSFSRSTDEAAFWYDIGNRSMLSRAVLHPNGVYERVVWNENTQTWNRYWFAPKDQCDTMSTCGPFGICDTSYSPVCRCMQGFVPRSPQNWNMRDGSDGCVRRTPLDCRNGTDGIVRVAGVKLPDTSLAVVKYAMGLEECGSACLGNCSCTAYSYGNVAGGGGGCILWVGDLTDVRVNPSGGDDLFVRLADSDLASSSTPARRRRVTGIMVAAVVFGLFVLGWIGWCLWRRNMSSGNTSSLSLARARALCFYLDFEGKLHLAVVWGATICMNSHRNEEMVSKGNEELELPLFNFATIAAATAAFSNENKLGEGGFGPVFKGRLGNGQEVAVKCLARNSVQGLEEFKNEVLLIAKLQHRNLVRLLGCCIKREERMLVYEYMPNKSLDAFLFDKTKGSLLAWNTRYQIIRGIARGLLYLHQDSRLRIIHRDLKASNVLLDKEMNPKISDFGMARMFSGDQMESKTRRVVGTYGYMSPEYIMHGLFSVKSDVFSFGVVVLEIVSGKRNRGIYLSDPNLNLLGKLHLAVVSGATISMNSHRNEEMEMVSRGNEELELPLFNFATIAAATAAFSNENKLGEGGFGPVVKGRLGNGQEVAVKRLARNSVQGLEEFKNEVLLIAKLQHRNLVRLLGCCIEREERILVYEYMHNKSLDAFLFDKTKGSLLAWNTRYQIIKGIARGLLYLHQDSRLRIIHRDLKASNVLLDMEMNPKISDFGMARMFSGDQTEANTRRVVGTYGYMSPEYIMHGLFSVKSDVFSFGVVVLEIVSGKRNRGIYLSDPNLNLLGYTWNLWKAGNWVEMVDPSMLNCFPQLEVLKCINSPSSGLEEEASDHHWHSSEAALPPSRLPF</sequence>
<dbReference type="PANTHER" id="PTHR27002:SF616">
    <property type="entry name" value="RECEPTOR-LIKE SERINE_THREONINE-PROTEIN KINASE"/>
    <property type="match status" value="1"/>
</dbReference>
<accession>A0A843X9W5</accession>
<dbReference type="SMART" id="SM00108">
    <property type="entry name" value="B_lectin"/>
    <property type="match status" value="1"/>
</dbReference>
<evidence type="ECO:0000313" key="26">
    <source>
        <dbReference type="Proteomes" id="UP000652761"/>
    </source>
</evidence>
<dbReference type="Gene3D" id="3.30.200.20">
    <property type="entry name" value="Phosphorylase Kinase, domain 1"/>
    <property type="match status" value="2"/>
</dbReference>
<dbReference type="SMART" id="SM00220">
    <property type="entry name" value="S_TKc"/>
    <property type="match status" value="2"/>
</dbReference>
<gene>
    <name evidence="25" type="ORF">Taro_049075</name>
</gene>
<dbReference type="OrthoDB" id="1934880at2759"/>
<feature type="domain" description="EGF-like" evidence="22">
    <location>
        <begin position="283"/>
        <end position="319"/>
    </location>
</feature>
<evidence type="ECO:0000256" key="1">
    <source>
        <dbReference type="ARBA" id="ARBA00004251"/>
    </source>
</evidence>
<comment type="subcellular location">
    <subcellularLocation>
        <location evidence="1">Cell membrane</location>
        <topology evidence="1">Single-pass type I membrane protein</topology>
    </subcellularLocation>
</comment>
<dbReference type="AlphaFoldDB" id="A0A843X9W5"/>
<keyword evidence="26" id="KW-1185">Reference proteome</keyword>
<feature type="chain" id="PRO_5032436782" description="non-specific serine/threonine protein kinase" evidence="20">
    <location>
        <begin position="24"/>
        <end position="1075"/>
    </location>
</feature>
<name>A0A843X9W5_COLES</name>
<evidence type="ECO:0000256" key="8">
    <source>
        <dbReference type="ARBA" id="ARBA00022737"/>
    </source>
</evidence>
<keyword evidence="19" id="KW-0472">Membrane</keyword>
<keyword evidence="10" id="KW-0418">Kinase</keyword>
<dbReference type="Pfam" id="PF07714">
    <property type="entry name" value="PK_Tyr_Ser-Thr"/>
    <property type="match status" value="2"/>
</dbReference>
<dbReference type="InterPro" id="IPR036426">
    <property type="entry name" value="Bulb-type_lectin_dom_sf"/>
</dbReference>
<evidence type="ECO:0000259" key="24">
    <source>
        <dbReference type="PROSITE" id="PS50948"/>
    </source>
</evidence>
<comment type="catalytic activity">
    <reaction evidence="15">
        <text>L-threonyl-[protein] + ATP = O-phospho-L-threonyl-[protein] + ADP + H(+)</text>
        <dbReference type="Rhea" id="RHEA:46608"/>
        <dbReference type="Rhea" id="RHEA-COMP:11060"/>
        <dbReference type="Rhea" id="RHEA-COMP:11605"/>
        <dbReference type="ChEBI" id="CHEBI:15378"/>
        <dbReference type="ChEBI" id="CHEBI:30013"/>
        <dbReference type="ChEBI" id="CHEBI:30616"/>
        <dbReference type="ChEBI" id="CHEBI:61977"/>
        <dbReference type="ChEBI" id="CHEBI:456216"/>
        <dbReference type="EC" id="2.7.11.1"/>
    </reaction>
</comment>
<dbReference type="PANTHER" id="PTHR27002">
    <property type="entry name" value="RECEPTOR-LIKE SERINE/THREONINE-PROTEIN KINASE SD1-8"/>
    <property type="match status" value="1"/>
</dbReference>
<feature type="domain" description="Bulb-type lectin" evidence="23">
    <location>
        <begin position="24"/>
        <end position="146"/>
    </location>
</feature>
<evidence type="ECO:0000256" key="2">
    <source>
        <dbReference type="ARBA" id="ARBA00012513"/>
    </source>
</evidence>
<evidence type="ECO:0000256" key="5">
    <source>
        <dbReference type="ARBA" id="ARBA00022546"/>
    </source>
</evidence>
<feature type="region of interest" description="Disordered" evidence="18">
    <location>
        <begin position="1055"/>
        <end position="1075"/>
    </location>
</feature>
<feature type="signal peptide" evidence="20">
    <location>
        <begin position="1"/>
        <end position="23"/>
    </location>
</feature>
<dbReference type="InterPro" id="IPR008271">
    <property type="entry name" value="Ser/Thr_kinase_AS"/>
</dbReference>
<keyword evidence="17" id="KW-0245">EGF-like domain</keyword>
<comment type="caution">
    <text evidence="17">Lacks conserved residue(s) required for the propagation of feature annotation.</text>
</comment>
<feature type="domain" description="Protein kinase" evidence="21">
    <location>
        <begin position="534"/>
        <end position="883"/>
    </location>
</feature>
<keyword evidence="11" id="KW-0067">ATP-binding</keyword>
<dbReference type="FunFam" id="1.10.510.10:FF:000060">
    <property type="entry name" value="G-type lectin S-receptor-like serine/threonine-protein kinase"/>
    <property type="match status" value="2"/>
</dbReference>
<comment type="catalytic activity">
    <reaction evidence="16">
        <text>L-seryl-[protein] + ATP = O-phospho-L-seryl-[protein] + ADP + H(+)</text>
        <dbReference type="Rhea" id="RHEA:17989"/>
        <dbReference type="Rhea" id="RHEA-COMP:9863"/>
        <dbReference type="Rhea" id="RHEA-COMP:11604"/>
        <dbReference type="ChEBI" id="CHEBI:15378"/>
        <dbReference type="ChEBI" id="CHEBI:29999"/>
        <dbReference type="ChEBI" id="CHEBI:30616"/>
        <dbReference type="ChEBI" id="CHEBI:83421"/>
        <dbReference type="ChEBI" id="CHEBI:456216"/>
        <dbReference type="EC" id="2.7.11.1"/>
    </reaction>
</comment>
<dbReference type="EMBL" id="NMUH01006853">
    <property type="protein sequence ID" value="MQM16122.1"/>
    <property type="molecule type" value="Genomic_DNA"/>
</dbReference>
<comment type="caution">
    <text evidence="25">The sequence shown here is derived from an EMBL/GenBank/DDBJ whole genome shotgun (WGS) entry which is preliminary data.</text>
</comment>
<evidence type="ECO:0000256" key="13">
    <source>
        <dbReference type="ARBA" id="ARBA00023157"/>
    </source>
</evidence>
<dbReference type="CDD" id="cd01098">
    <property type="entry name" value="PAN_AP_plant"/>
    <property type="match status" value="1"/>
</dbReference>
<dbReference type="InterPro" id="IPR000719">
    <property type="entry name" value="Prot_kinase_dom"/>
</dbReference>
<keyword evidence="9" id="KW-0547">Nucleotide-binding</keyword>
<evidence type="ECO:0000256" key="12">
    <source>
        <dbReference type="ARBA" id="ARBA00023035"/>
    </source>
</evidence>
<evidence type="ECO:0000259" key="23">
    <source>
        <dbReference type="PROSITE" id="PS50927"/>
    </source>
</evidence>
<dbReference type="InterPro" id="IPR000742">
    <property type="entry name" value="EGF"/>
</dbReference>
<organism evidence="25 26">
    <name type="scientific">Colocasia esculenta</name>
    <name type="common">Wild taro</name>
    <name type="synonym">Arum esculentum</name>
    <dbReference type="NCBI Taxonomy" id="4460"/>
    <lineage>
        <taxon>Eukaryota</taxon>
        <taxon>Viridiplantae</taxon>
        <taxon>Streptophyta</taxon>
        <taxon>Embryophyta</taxon>
        <taxon>Tracheophyta</taxon>
        <taxon>Spermatophyta</taxon>
        <taxon>Magnoliopsida</taxon>
        <taxon>Liliopsida</taxon>
        <taxon>Araceae</taxon>
        <taxon>Aroideae</taxon>
        <taxon>Colocasieae</taxon>
        <taxon>Colocasia</taxon>
    </lineage>
</organism>
<feature type="domain" description="Apple" evidence="24">
    <location>
        <begin position="338"/>
        <end position="420"/>
    </location>
</feature>
<dbReference type="GO" id="GO:0051707">
    <property type="term" value="P:response to other organism"/>
    <property type="evidence" value="ECO:0007669"/>
    <property type="project" value="UniProtKB-ARBA"/>
</dbReference>
<evidence type="ECO:0000256" key="19">
    <source>
        <dbReference type="SAM" id="Phobius"/>
    </source>
</evidence>
<keyword evidence="19" id="KW-1133">Transmembrane helix</keyword>
<evidence type="ECO:0000256" key="9">
    <source>
        <dbReference type="ARBA" id="ARBA00022741"/>
    </source>
</evidence>